<dbReference type="PANTHER" id="PTHR31676">
    <property type="entry name" value="T31J12.3 PROTEIN-RELATED"/>
    <property type="match status" value="1"/>
</dbReference>
<feature type="signal peptide" evidence="2">
    <location>
        <begin position="1"/>
        <end position="33"/>
    </location>
</feature>
<dbReference type="AlphaFoldDB" id="A0A7I8KC50"/>
<protein>
    <submittedName>
        <fullName evidence="3">Uncharacterized protein</fullName>
    </submittedName>
</protein>
<dbReference type="SUPFAM" id="SSF141562">
    <property type="entry name" value="At5g01610-like"/>
    <property type="match status" value="1"/>
</dbReference>
<gene>
    <name evidence="3" type="ORF">SI8410_04005236</name>
</gene>
<dbReference type="FunFam" id="2.30.240.10:FF:000002">
    <property type="entry name" value="Uncharacterized protein At3g07460"/>
    <property type="match status" value="1"/>
</dbReference>
<dbReference type="Pfam" id="PF04398">
    <property type="entry name" value="DUF538"/>
    <property type="match status" value="1"/>
</dbReference>
<sequence length="228" mass="24452">MAERRMGILQGPAAVPSILFSAAVILLAAMAAAAGCTAAAAPATIHELLREHGLPAGLLPKMVRSFSLNRRTGLLVARLDRPCYARWRDNPVFFDRLVAGNLSYGELKGVVGLSQEELFLWLPVRGVVVSDPSSGVLLLDIGVAHKQLSLSLFEDPPDCHPAGEAEWPPDSTEEGTEGGEGLGRPEVEDDGFGEAALNKRSSSKSCLLSQELEQKKLQDVDDIQNSNR</sequence>
<dbReference type="PANTHER" id="PTHR31676:SF151">
    <property type="entry name" value="DUF538 FAMILY PROTEIN"/>
    <property type="match status" value="1"/>
</dbReference>
<feature type="chain" id="PRO_5029908816" evidence="2">
    <location>
        <begin position="34"/>
        <end position="228"/>
    </location>
</feature>
<name>A0A7I8KC50_SPIIN</name>
<dbReference type="InterPro" id="IPR007493">
    <property type="entry name" value="DUF538"/>
</dbReference>
<reference evidence="3" key="1">
    <citation type="submission" date="2020-02" db="EMBL/GenBank/DDBJ databases">
        <authorList>
            <person name="Scholz U."/>
            <person name="Mascher M."/>
            <person name="Fiebig A."/>
        </authorList>
    </citation>
    <scope>NUCLEOTIDE SEQUENCE</scope>
</reference>
<dbReference type="InterPro" id="IPR036758">
    <property type="entry name" value="At5g01610-like"/>
</dbReference>
<evidence type="ECO:0000256" key="2">
    <source>
        <dbReference type="SAM" id="SignalP"/>
    </source>
</evidence>
<organism evidence="3 4">
    <name type="scientific">Spirodela intermedia</name>
    <name type="common">Intermediate duckweed</name>
    <dbReference type="NCBI Taxonomy" id="51605"/>
    <lineage>
        <taxon>Eukaryota</taxon>
        <taxon>Viridiplantae</taxon>
        <taxon>Streptophyta</taxon>
        <taxon>Embryophyta</taxon>
        <taxon>Tracheophyta</taxon>
        <taxon>Spermatophyta</taxon>
        <taxon>Magnoliopsida</taxon>
        <taxon>Liliopsida</taxon>
        <taxon>Araceae</taxon>
        <taxon>Lemnoideae</taxon>
        <taxon>Spirodela</taxon>
    </lineage>
</organism>
<dbReference type="OrthoDB" id="766568at2759"/>
<dbReference type="Proteomes" id="UP000663760">
    <property type="component" value="Chromosome 4"/>
</dbReference>
<evidence type="ECO:0000313" key="4">
    <source>
        <dbReference type="Proteomes" id="UP000663760"/>
    </source>
</evidence>
<evidence type="ECO:0000256" key="1">
    <source>
        <dbReference type="SAM" id="MobiDB-lite"/>
    </source>
</evidence>
<feature type="region of interest" description="Disordered" evidence="1">
    <location>
        <begin position="159"/>
        <end position="206"/>
    </location>
</feature>
<dbReference type="Gene3D" id="2.30.240.10">
    <property type="entry name" value="At5g01610-like"/>
    <property type="match status" value="1"/>
</dbReference>
<keyword evidence="2" id="KW-0732">Signal</keyword>
<accession>A0A7I8KC50</accession>
<keyword evidence="4" id="KW-1185">Reference proteome</keyword>
<evidence type="ECO:0000313" key="3">
    <source>
        <dbReference type="EMBL" id="CAA7394575.1"/>
    </source>
</evidence>
<proteinExistence type="predicted"/>
<dbReference type="EMBL" id="LR746267">
    <property type="protein sequence ID" value="CAA7394575.1"/>
    <property type="molecule type" value="Genomic_DNA"/>
</dbReference>